<evidence type="ECO:0000313" key="3">
    <source>
        <dbReference type="Proteomes" id="UP000475928"/>
    </source>
</evidence>
<name>A0A6A0BA10_9LACT</name>
<feature type="compositionally biased region" description="Polar residues" evidence="1">
    <location>
        <begin position="143"/>
        <end position="153"/>
    </location>
</feature>
<evidence type="ECO:0000313" key="2">
    <source>
        <dbReference type="EMBL" id="GFH41291.1"/>
    </source>
</evidence>
<accession>A0A6A0BA10</accession>
<keyword evidence="3" id="KW-1185">Reference proteome</keyword>
<dbReference type="RefSeq" id="WP_172357636.1">
    <property type="nucleotide sequence ID" value="NZ_BLLH01000011.1"/>
</dbReference>
<gene>
    <name evidence="2" type="ORF">Hs20B_16890</name>
</gene>
<feature type="compositionally biased region" description="Basic and acidic residues" evidence="1">
    <location>
        <begin position="127"/>
        <end position="142"/>
    </location>
</feature>
<organism evidence="2 3">
    <name type="scientific">Pseudolactococcus insecticola</name>
    <dbReference type="NCBI Taxonomy" id="2709158"/>
    <lineage>
        <taxon>Bacteria</taxon>
        <taxon>Bacillati</taxon>
        <taxon>Bacillota</taxon>
        <taxon>Bacilli</taxon>
        <taxon>Lactobacillales</taxon>
        <taxon>Streptococcaceae</taxon>
        <taxon>Pseudolactococcus</taxon>
    </lineage>
</organism>
<proteinExistence type="predicted"/>
<evidence type="ECO:0000256" key="1">
    <source>
        <dbReference type="SAM" id="MobiDB-lite"/>
    </source>
</evidence>
<feature type="compositionally biased region" description="Acidic residues" evidence="1">
    <location>
        <begin position="110"/>
        <end position="120"/>
    </location>
</feature>
<feature type="compositionally biased region" description="Basic and acidic residues" evidence="1">
    <location>
        <begin position="100"/>
        <end position="109"/>
    </location>
</feature>
<protein>
    <submittedName>
        <fullName evidence="2">Uncharacterized protein</fullName>
    </submittedName>
</protein>
<feature type="region of interest" description="Disordered" evidence="1">
    <location>
        <begin position="100"/>
        <end position="153"/>
    </location>
</feature>
<comment type="caution">
    <text evidence="2">The sequence shown here is derived from an EMBL/GenBank/DDBJ whole genome shotgun (WGS) entry which is preliminary data.</text>
</comment>
<dbReference type="EMBL" id="BLLH01000011">
    <property type="protein sequence ID" value="GFH41291.1"/>
    <property type="molecule type" value="Genomic_DNA"/>
</dbReference>
<dbReference type="Proteomes" id="UP000475928">
    <property type="component" value="Unassembled WGS sequence"/>
</dbReference>
<sequence>MAEATKRKRQRNTLNIKLSVKRNDDEKLFKFFEHQSLPDQLIKIILNNYISKLPNITQDIMGELIESATQYVDLTQNIQLPSQELSESAIRDFDASDGEFHKETVKSLPDDTESLMDESADNATTENSEKKESPEKEIDRNSDSTANSQSIIKSNLKNKAINKAFTNISH</sequence>
<dbReference type="AlphaFoldDB" id="A0A6A0BA10"/>
<reference evidence="2 3" key="1">
    <citation type="submission" date="2020-02" db="EMBL/GenBank/DDBJ databases">
        <title>Draft genome sequence of Lactococcus sp. Hs20B0-1.</title>
        <authorList>
            <person name="Noda S."/>
            <person name="Yuki M."/>
            <person name="Ohkuma M."/>
        </authorList>
    </citation>
    <scope>NUCLEOTIDE SEQUENCE [LARGE SCALE GENOMIC DNA]</scope>
    <source>
        <strain evidence="2 3">Hs20B0-1</strain>
    </source>
</reference>